<sequence length="415" mass="46928">MKLNPIYLSILLFSLVFPRLLIAETLTLDECIALAKENNLQLRQAKMDIDLARAGVTEANAAYYPSLGLSSGYRYGGDFSESKTGSYSTGIDAKYTIYKGGSIRAGTKIAQTRVKIAQANYQQKENEVILSVKQAFFKILQIQEQISLIQNTLKRRQDNLTLLKLNYSVGRENEPNVKQAEASLKQTEYEYMRAEKNLALAKMELCRLLNRPFETISIRYEDKDKELPLLDSLTKIAKNERPEIISQKANREVVMAQINQAKSNYFPAISLSSSYGLQGDKFLDQKSSWSAGIGLSIPLIDGFSTKAKVNQATIALKQNELNLENLTNNIEQEVRTAYADYELAIKNLEVTNKILEAARAAYQLTKLQYEQGRTSYFFLQQKENELTQAENSYVNALYNLRVLLAQLEKTIGRSN</sequence>
<dbReference type="AlphaFoldDB" id="A0A7C6EBE8"/>
<dbReference type="GO" id="GO:1990281">
    <property type="term" value="C:efflux pump complex"/>
    <property type="evidence" value="ECO:0007669"/>
    <property type="project" value="TreeGrafter"/>
</dbReference>
<dbReference type="EMBL" id="DTLI01000002">
    <property type="protein sequence ID" value="HHS51241.1"/>
    <property type="molecule type" value="Genomic_DNA"/>
</dbReference>
<proteinExistence type="inferred from homology"/>
<keyword evidence="4" id="KW-1134">Transmembrane beta strand</keyword>
<feature type="coiled-coil region" evidence="8">
    <location>
        <begin position="309"/>
        <end position="399"/>
    </location>
</feature>
<keyword evidence="8" id="KW-0175">Coiled coil</keyword>
<accession>A0A7C6EBE8</accession>
<dbReference type="GO" id="GO:0009279">
    <property type="term" value="C:cell outer membrane"/>
    <property type="evidence" value="ECO:0007669"/>
    <property type="project" value="UniProtKB-SubCell"/>
</dbReference>
<reference evidence="9" key="1">
    <citation type="journal article" date="2020" name="mSystems">
        <title>Genome- and Community-Level Interaction Insights into Carbon Utilization and Element Cycling Functions of Hydrothermarchaeota in Hydrothermal Sediment.</title>
        <authorList>
            <person name="Zhou Z."/>
            <person name="Liu Y."/>
            <person name="Xu W."/>
            <person name="Pan J."/>
            <person name="Luo Z.H."/>
            <person name="Li M."/>
        </authorList>
    </citation>
    <scope>NUCLEOTIDE SEQUENCE [LARGE SCALE GENOMIC DNA]</scope>
    <source>
        <strain evidence="9">SpSt-876</strain>
    </source>
</reference>
<dbReference type="InterPro" id="IPR003423">
    <property type="entry name" value="OMP_efflux"/>
</dbReference>
<name>A0A7C6EBE8_UNCW3</name>
<comment type="similarity">
    <text evidence="2">Belongs to the outer membrane factor (OMF) (TC 1.B.17) family.</text>
</comment>
<feature type="coiled-coil region" evidence="8">
    <location>
        <begin position="177"/>
        <end position="204"/>
    </location>
</feature>
<evidence type="ECO:0000256" key="1">
    <source>
        <dbReference type="ARBA" id="ARBA00004442"/>
    </source>
</evidence>
<evidence type="ECO:0000256" key="5">
    <source>
        <dbReference type="ARBA" id="ARBA00022692"/>
    </source>
</evidence>
<protein>
    <submittedName>
        <fullName evidence="9">TolC family protein</fullName>
    </submittedName>
</protein>
<evidence type="ECO:0000256" key="3">
    <source>
        <dbReference type="ARBA" id="ARBA00022448"/>
    </source>
</evidence>
<keyword evidence="6" id="KW-0472">Membrane</keyword>
<organism evidence="9">
    <name type="scientific">candidate division WOR-3 bacterium</name>
    <dbReference type="NCBI Taxonomy" id="2052148"/>
    <lineage>
        <taxon>Bacteria</taxon>
        <taxon>Bacteria division WOR-3</taxon>
    </lineage>
</organism>
<keyword evidence="7" id="KW-0998">Cell outer membrane</keyword>
<comment type="subcellular location">
    <subcellularLocation>
        <location evidence="1">Cell outer membrane</location>
    </subcellularLocation>
</comment>
<gene>
    <name evidence="9" type="ORF">ENW73_00030</name>
</gene>
<evidence type="ECO:0000256" key="7">
    <source>
        <dbReference type="ARBA" id="ARBA00023237"/>
    </source>
</evidence>
<dbReference type="GO" id="GO:0015562">
    <property type="term" value="F:efflux transmembrane transporter activity"/>
    <property type="evidence" value="ECO:0007669"/>
    <property type="project" value="InterPro"/>
</dbReference>
<dbReference type="InterPro" id="IPR051906">
    <property type="entry name" value="TolC-like"/>
</dbReference>
<evidence type="ECO:0000313" key="9">
    <source>
        <dbReference type="EMBL" id="HHS51241.1"/>
    </source>
</evidence>
<dbReference type="SUPFAM" id="SSF56954">
    <property type="entry name" value="Outer membrane efflux proteins (OEP)"/>
    <property type="match status" value="1"/>
</dbReference>
<evidence type="ECO:0000256" key="6">
    <source>
        <dbReference type="ARBA" id="ARBA00023136"/>
    </source>
</evidence>
<keyword evidence="3" id="KW-0813">Transport</keyword>
<evidence type="ECO:0000256" key="2">
    <source>
        <dbReference type="ARBA" id="ARBA00007613"/>
    </source>
</evidence>
<evidence type="ECO:0000256" key="4">
    <source>
        <dbReference type="ARBA" id="ARBA00022452"/>
    </source>
</evidence>
<dbReference type="GO" id="GO:0015288">
    <property type="term" value="F:porin activity"/>
    <property type="evidence" value="ECO:0007669"/>
    <property type="project" value="TreeGrafter"/>
</dbReference>
<evidence type="ECO:0000256" key="8">
    <source>
        <dbReference type="SAM" id="Coils"/>
    </source>
</evidence>
<dbReference type="Gene3D" id="1.20.1600.10">
    <property type="entry name" value="Outer membrane efflux proteins (OEP)"/>
    <property type="match status" value="1"/>
</dbReference>
<dbReference type="PANTHER" id="PTHR30026">
    <property type="entry name" value="OUTER MEMBRANE PROTEIN TOLC"/>
    <property type="match status" value="1"/>
</dbReference>
<dbReference type="Pfam" id="PF02321">
    <property type="entry name" value="OEP"/>
    <property type="match status" value="2"/>
</dbReference>
<dbReference type="PANTHER" id="PTHR30026:SF20">
    <property type="entry name" value="OUTER MEMBRANE PROTEIN TOLC"/>
    <property type="match status" value="1"/>
</dbReference>
<comment type="caution">
    <text evidence="9">The sequence shown here is derived from an EMBL/GenBank/DDBJ whole genome shotgun (WGS) entry which is preliminary data.</text>
</comment>
<keyword evidence="5" id="KW-0812">Transmembrane</keyword>